<feature type="transmembrane region" description="Helical" evidence="1">
    <location>
        <begin position="37"/>
        <end position="58"/>
    </location>
</feature>
<dbReference type="Gene3D" id="3.40.50.300">
    <property type="entry name" value="P-loop containing nucleotide triphosphate hydrolases"/>
    <property type="match status" value="1"/>
</dbReference>
<reference evidence="2 3" key="1">
    <citation type="submission" date="2020-06" db="EMBL/GenBank/DDBJ databases">
        <authorList>
            <person name="Li R."/>
            <person name="Bekaert M."/>
        </authorList>
    </citation>
    <scope>NUCLEOTIDE SEQUENCE [LARGE SCALE GENOMIC DNA]</scope>
    <source>
        <strain evidence="3">wild</strain>
    </source>
</reference>
<proteinExistence type="predicted"/>
<evidence type="ECO:0000256" key="1">
    <source>
        <dbReference type="SAM" id="Phobius"/>
    </source>
</evidence>
<evidence type="ECO:0000313" key="2">
    <source>
        <dbReference type="EMBL" id="CAC5387209.1"/>
    </source>
</evidence>
<protein>
    <submittedName>
        <fullName evidence="2">CHST15</fullName>
        <ecNumber evidence="2">2.8.2.33</ecNumber>
    </submittedName>
</protein>
<dbReference type="SUPFAM" id="SSF52540">
    <property type="entry name" value="P-loop containing nucleoside triphosphate hydrolases"/>
    <property type="match status" value="1"/>
</dbReference>
<dbReference type="OrthoDB" id="8068875at2759"/>
<keyword evidence="2" id="KW-0808">Transferase</keyword>
<dbReference type="PANTHER" id="PTHR15723:SF0">
    <property type="entry name" value="CARBOHYDRATE SULFOTRANSFERASE 15"/>
    <property type="match status" value="1"/>
</dbReference>
<organism evidence="2 3">
    <name type="scientific">Mytilus coruscus</name>
    <name type="common">Sea mussel</name>
    <dbReference type="NCBI Taxonomy" id="42192"/>
    <lineage>
        <taxon>Eukaryota</taxon>
        <taxon>Metazoa</taxon>
        <taxon>Spiralia</taxon>
        <taxon>Lophotrochozoa</taxon>
        <taxon>Mollusca</taxon>
        <taxon>Bivalvia</taxon>
        <taxon>Autobranchia</taxon>
        <taxon>Pteriomorphia</taxon>
        <taxon>Mytilida</taxon>
        <taxon>Mytiloidea</taxon>
        <taxon>Mytilidae</taxon>
        <taxon>Mytilinae</taxon>
        <taxon>Mytilus</taxon>
    </lineage>
</organism>
<keyword evidence="1" id="KW-0812">Transmembrane</keyword>
<dbReference type="PANTHER" id="PTHR15723">
    <property type="entry name" value="CARBOHYDRATE SULFOTRANSFERASE 15"/>
    <property type="match status" value="1"/>
</dbReference>
<evidence type="ECO:0000313" key="3">
    <source>
        <dbReference type="Proteomes" id="UP000507470"/>
    </source>
</evidence>
<keyword evidence="1" id="KW-0472">Membrane</keyword>
<dbReference type="InterPro" id="IPR052654">
    <property type="entry name" value="CS_Sulfotransferase"/>
</dbReference>
<dbReference type="EMBL" id="CACVKT020003993">
    <property type="protein sequence ID" value="CAC5387209.1"/>
    <property type="molecule type" value="Genomic_DNA"/>
</dbReference>
<sequence>MSNIVNVFWVQGKDYCLIVMVILMTMTEKNWLMVCHIYCMFTTILGMMFMTALSQIIYTTIYSRFPLTSFNDAKNLSAQWSNANNRFKQTENLCPQGYSNTTEDLLCMILPQFEKQYKNPCWHSSTGTLMCLPYFIQIGVTKCGTSDIFHSLKNHPDVAHLPAVKEINFFNIRHYYKNSQDGPYQTFQEYVKMFSRAAKSIQEQRNSITGEFSVRYIEMNWWKLLPQNRGRPMPIAIIADTVKRILPNVKLLISLRDPVERSQSFYYYSKRKCRAKKCGAFRNFSLSSNQQD</sequence>
<dbReference type="EC" id="2.8.2.33" evidence="2"/>
<dbReference type="GO" id="GO:0019319">
    <property type="term" value="P:hexose biosynthetic process"/>
    <property type="evidence" value="ECO:0007669"/>
    <property type="project" value="TreeGrafter"/>
</dbReference>
<keyword evidence="3" id="KW-1185">Reference proteome</keyword>
<dbReference type="AlphaFoldDB" id="A0A6J8BWW3"/>
<keyword evidence="1" id="KW-1133">Transmembrane helix</keyword>
<name>A0A6J8BWW3_MYTCO</name>
<dbReference type="InterPro" id="IPR027417">
    <property type="entry name" value="P-loop_NTPase"/>
</dbReference>
<dbReference type="GO" id="GO:0050659">
    <property type="term" value="F:N-acetylgalactosamine 4-sulfate 6-O-sulfotransferase activity"/>
    <property type="evidence" value="ECO:0007669"/>
    <property type="project" value="UniProtKB-EC"/>
</dbReference>
<dbReference type="Proteomes" id="UP000507470">
    <property type="component" value="Unassembled WGS sequence"/>
</dbReference>
<accession>A0A6J8BWW3</accession>
<gene>
    <name evidence="2" type="ORF">MCOR_22570</name>
</gene>